<sequence>MQMKVYYQMSTRNRSFIEMHQYLEAIGVKNNKFMLTLLDPDLAQIDPHDPNLNSYYKSKVLRECMANFWYFVREVCRVPDQGGSGSGIPFQLHRGNMALFYCSIYNMNIFLELPRQHGKTLAADVRYLYLFNFGTSNSTIAFLHKALDGSKDNLQTLKNLRECLPPYLRMDQPFNRGGKNARVSDTILRLEHAVNRNKIITVASARNKTAAQNLLRGKSIPLLWGDEWGFAPYNETIYLNTVPAFKRAADNSRANGAPYGILFTTTPGFLTSNEGIFAYQMKEDATPFNETWYDKNYAQLVDILNSNTKSTFVYIKFSYAQLGKSEVWFKEICKTMGNKWEDIRREVLLEWSTGSENSPFTLEELETVSRLTKDPISTIEVLNGKFQVNVYSQIEYGRNGNPVNPPIMGVDVSGGYKRDSSTIAVIDSKTTKTILDFKCNYISQIELSKIIVELTNKYMKNVVINVERNGGFGAAVIGMLKKAGLTNNLYFEHKEKILEERYEGPGAIKKTKALVKVFGLDSTKSVRDLLIEILRERMDHHKDKFVSRRLYDEFLGLEVKRNGKIEHSANTHDDLTFAYLMAMYVWYEGKNLKEVFNITKDVLKTDEDVDDTIFDEGTETINIYSEFHQLQKELYNDKLDTGPTSEEKMGHFVKAIGMMYNEWEDKERRAEEEFLKQAFQNEHFLKAYAYKYNMMKEDIDQIRNQNDGQLSASVFEDFYKDGNEEYSPLTGNLSNLYDRLN</sequence>
<dbReference type="EMBL" id="BK016136">
    <property type="protein sequence ID" value="DAF97690.1"/>
    <property type="molecule type" value="Genomic_DNA"/>
</dbReference>
<accession>A0A8S5UTF0</accession>
<dbReference type="Gene3D" id="3.30.420.240">
    <property type="match status" value="1"/>
</dbReference>
<dbReference type="InterPro" id="IPR027417">
    <property type="entry name" value="P-loop_NTPase"/>
</dbReference>
<evidence type="ECO:0000313" key="1">
    <source>
        <dbReference type="EMBL" id="DAF97690.1"/>
    </source>
</evidence>
<dbReference type="Gene3D" id="3.40.50.300">
    <property type="entry name" value="P-loop containing nucleotide triphosphate hydrolases"/>
    <property type="match status" value="1"/>
</dbReference>
<name>A0A8S5UTF0_9CAUD</name>
<organism evidence="1">
    <name type="scientific">Myoviridae sp. ctYA416</name>
    <dbReference type="NCBI Taxonomy" id="2825125"/>
    <lineage>
        <taxon>Viruses</taxon>
        <taxon>Duplodnaviria</taxon>
        <taxon>Heunggongvirae</taxon>
        <taxon>Uroviricota</taxon>
        <taxon>Caudoviricetes</taxon>
    </lineage>
</organism>
<protein>
    <submittedName>
        <fullName evidence="1">Terminase large subunit</fullName>
    </submittedName>
</protein>
<proteinExistence type="predicted"/>
<reference evidence="1" key="1">
    <citation type="journal article" date="2021" name="Proc. Natl. Acad. Sci. U.S.A.">
        <title>A Catalog of Tens of Thousands of Viruses from Human Metagenomes Reveals Hidden Associations with Chronic Diseases.</title>
        <authorList>
            <person name="Tisza M.J."/>
            <person name="Buck C.B."/>
        </authorList>
    </citation>
    <scope>NUCLEOTIDE SEQUENCE</scope>
    <source>
        <strain evidence="1">CtYA416</strain>
    </source>
</reference>